<reference evidence="2" key="1">
    <citation type="submission" date="2020-09" db="EMBL/GenBank/DDBJ databases">
        <authorList>
            <person name="Kikuchi T."/>
        </authorList>
    </citation>
    <scope>NUCLEOTIDE SEQUENCE</scope>
    <source>
        <strain evidence="2">SH1</strain>
    </source>
</reference>
<feature type="compositionally biased region" description="Basic residues" evidence="1">
    <location>
        <begin position="87"/>
        <end position="105"/>
    </location>
</feature>
<sequence length="440" mass="50914">MGKQDILKAKFASVSKVEIKSEISENVAEIHNPNLQSSCKAPAKKPKSDVVVADLNPQTPANPPKKKEENDVVVADQNPQTQTNPPPKKKKRRTAICVSKRGKKRKQAEDVDEEKEYLEFVDRLSYNDKMFHYSMRPKFETTEEAEKRIADEFERLFVTAGPVYFGKEEHQYCMLCSAIITKMEDTVLDGKVCIKCYNNAECTYVERTPDFNGKLKDIVDGALFILRSLLKQSEAFNKEGYQLMPVQYVPIVNEHGYVLETDTFPKWYTRDGNMFNDPGACGRCARYRKAAAGLCDICKSRRDTKAESKCFFCNAPVTNIRMTIGEAMCKKCMKIPCKPLTHPQHTSRQILLKVKDKRIDQLKRRARQRKARFRTKPKLTKGTTLKEFEKKVLIRQEQEAERQRVAREERIRQRMAKKGDKYESPLVEIKEEEEIEWSFV</sequence>
<evidence type="ECO:0000313" key="2">
    <source>
        <dbReference type="EMBL" id="CAD5223399.1"/>
    </source>
</evidence>
<proteinExistence type="predicted"/>
<feature type="region of interest" description="Disordered" evidence="1">
    <location>
        <begin position="31"/>
        <end position="105"/>
    </location>
</feature>
<dbReference type="AlphaFoldDB" id="A0A811L573"/>
<gene>
    <name evidence="2" type="ORF">BOKJ2_LOCUS10169</name>
</gene>
<comment type="caution">
    <text evidence="2">The sequence shown here is derived from an EMBL/GenBank/DDBJ whole genome shotgun (WGS) entry which is preliminary data.</text>
</comment>
<dbReference type="Proteomes" id="UP000614601">
    <property type="component" value="Unassembled WGS sequence"/>
</dbReference>
<name>A0A811L573_9BILA</name>
<protein>
    <submittedName>
        <fullName evidence="2">Uncharacterized protein</fullName>
    </submittedName>
</protein>
<organism evidence="2 3">
    <name type="scientific">Bursaphelenchus okinawaensis</name>
    <dbReference type="NCBI Taxonomy" id="465554"/>
    <lineage>
        <taxon>Eukaryota</taxon>
        <taxon>Metazoa</taxon>
        <taxon>Ecdysozoa</taxon>
        <taxon>Nematoda</taxon>
        <taxon>Chromadorea</taxon>
        <taxon>Rhabditida</taxon>
        <taxon>Tylenchina</taxon>
        <taxon>Tylenchomorpha</taxon>
        <taxon>Aphelenchoidea</taxon>
        <taxon>Aphelenchoididae</taxon>
        <taxon>Bursaphelenchus</taxon>
    </lineage>
</organism>
<keyword evidence="3" id="KW-1185">Reference proteome</keyword>
<accession>A0A811L573</accession>
<dbReference type="Proteomes" id="UP000783686">
    <property type="component" value="Unassembled WGS sequence"/>
</dbReference>
<dbReference type="EMBL" id="CAJFCW020000005">
    <property type="protein sequence ID" value="CAG9117749.1"/>
    <property type="molecule type" value="Genomic_DNA"/>
</dbReference>
<dbReference type="EMBL" id="CAJFDH010000005">
    <property type="protein sequence ID" value="CAD5223399.1"/>
    <property type="molecule type" value="Genomic_DNA"/>
</dbReference>
<evidence type="ECO:0000313" key="3">
    <source>
        <dbReference type="Proteomes" id="UP000614601"/>
    </source>
</evidence>
<evidence type="ECO:0000256" key="1">
    <source>
        <dbReference type="SAM" id="MobiDB-lite"/>
    </source>
</evidence>